<sequence>MVCKYQIYHDEETNNWWLINFDYEAKTLDRFNATAFVYKIEKPEGVVNLQPSSEYSSSVPVSGFSGLRFKTVKSITNQESEVI</sequence>
<reference evidence="1 2" key="1">
    <citation type="submission" date="2020-05" db="EMBL/GenBank/DDBJ databases">
        <title>Novel Mycoplasma species detected in Mirounga angustirostris (northern elephant seal) from the USA.</title>
        <authorList>
            <person name="Volokhov D.V."/>
        </authorList>
    </citation>
    <scope>NUCLEOTIDE SEQUENCE [LARGE SCALE GENOMIC DNA]</scope>
    <source>
        <strain evidence="1 2">Mirounga ES2806-GEN</strain>
    </source>
</reference>
<name>A0A6M4J9H4_9MOLU</name>
<keyword evidence="2" id="KW-1185">Reference proteome</keyword>
<organism evidence="1 2">
    <name type="scientific">Mycoplasma miroungigenitalium</name>
    <dbReference type="NCBI Taxonomy" id="754515"/>
    <lineage>
        <taxon>Bacteria</taxon>
        <taxon>Bacillati</taxon>
        <taxon>Mycoplasmatota</taxon>
        <taxon>Mollicutes</taxon>
        <taxon>Mycoplasmataceae</taxon>
        <taxon>Mycoplasma</taxon>
    </lineage>
</organism>
<evidence type="ECO:0000313" key="2">
    <source>
        <dbReference type="Proteomes" id="UP000500686"/>
    </source>
</evidence>
<dbReference type="Proteomes" id="UP000500686">
    <property type="component" value="Chromosome"/>
</dbReference>
<dbReference type="AlphaFoldDB" id="A0A6M4J9H4"/>
<protein>
    <submittedName>
        <fullName evidence="1">Uncharacterized protein</fullName>
    </submittedName>
</protein>
<accession>A0A6M4J9H4</accession>
<proteinExistence type="predicted"/>
<dbReference type="RefSeq" id="WP_171111627.1">
    <property type="nucleotide sequence ID" value="NZ_CP053096.1"/>
</dbReference>
<gene>
    <name evidence="1" type="ORF">HLA87_02550</name>
</gene>
<dbReference type="KEGG" id="mmir:HLA87_02550"/>
<evidence type="ECO:0000313" key="1">
    <source>
        <dbReference type="EMBL" id="QJR43654.1"/>
    </source>
</evidence>
<dbReference type="EMBL" id="CP053096">
    <property type="protein sequence ID" value="QJR43654.1"/>
    <property type="molecule type" value="Genomic_DNA"/>
</dbReference>